<evidence type="ECO:0000313" key="3">
    <source>
        <dbReference type="EMBL" id="CAK9104732.1"/>
    </source>
</evidence>
<dbReference type="SMART" id="SM01204">
    <property type="entry name" value="FIST_C"/>
    <property type="match status" value="1"/>
</dbReference>
<evidence type="ECO:0000259" key="2">
    <source>
        <dbReference type="SMART" id="SM01204"/>
    </source>
</evidence>
<sequence length="578" mass="61844">MRIKGEDINLFDVGTWDLEVRSQYPDSAAQVTDSRRNVESDQSPLAADMWQGAADTFEWGVPEIDDSQSRDTSFDTSPAGVLGAKRLIAHHGRRYGRPSKATRVDENDGDMRDATQEYKTIDLAEVLEETRGGDAAEPAKAADEAGQTKVAPGTACPPSAIDRRSGIDFQERWPHCGRVTVAAASEAEKEAFAAKPSAAIAFIGADLVAEAGGIPEATAQLGAALRVSRLISCVVDGAIGHFQKKSRWRRKLLELFKHKPPVCELESSKAISVAFLCCAVTSLVIPRGGSMETKVDETGVTAVVLLADDLAAADSCGQQLAERFPHAAVVGAVGARWLMNDRVMPSLAALGAEGGFPSGPCGTVRLAEGAVALLLRGPKLEVVCCDGMRGVKPELEVTRILGRDRIEHFNNAPAWPRLLEVFQGASLEEQLQLRSHKAVVCVRNPGELRRVRMLQHDQNSGAVTIPGSDIAVGARVQLLIRHRGVAEKNLTLLPERLSLEHALSPQQLCGCFVFADRARGQGFFGREADAALVRRLLPSGHVCGAFCRGQLAMSPGAPAAAQRLGAVFGFLTDSTLTD</sequence>
<accession>A0ABP0RW30</accession>
<comment type="caution">
    <text evidence="3">The sequence shown here is derived from an EMBL/GenBank/DDBJ whole genome shotgun (WGS) entry which is preliminary data.</text>
</comment>
<keyword evidence="4" id="KW-1185">Reference proteome</keyword>
<name>A0ABP0RW30_9DINO</name>
<evidence type="ECO:0000313" key="4">
    <source>
        <dbReference type="Proteomes" id="UP001642464"/>
    </source>
</evidence>
<dbReference type="EMBL" id="CAXAMM010042406">
    <property type="protein sequence ID" value="CAK9104732.1"/>
    <property type="molecule type" value="Genomic_DNA"/>
</dbReference>
<evidence type="ECO:0000256" key="1">
    <source>
        <dbReference type="SAM" id="MobiDB-lite"/>
    </source>
</evidence>
<protein>
    <recommendedName>
        <fullName evidence="2">FIST C-domain domain-containing protein</fullName>
    </recommendedName>
</protein>
<dbReference type="Proteomes" id="UP001642464">
    <property type="component" value="Unassembled WGS sequence"/>
</dbReference>
<feature type="domain" description="FIST C-domain" evidence="2">
    <location>
        <begin position="414"/>
        <end position="554"/>
    </location>
</feature>
<reference evidence="3 4" key="1">
    <citation type="submission" date="2024-02" db="EMBL/GenBank/DDBJ databases">
        <authorList>
            <person name="Chen Y."/>
            <person name="Shah S."/>
            <person name="Dougan E. K."/>
            <person name="Thang M."/>
            <person name="Chan C."/>
        </authorList>
    </citation>
    <scope>NUCLEOTIDE SEQUENCE [LARGE SCALE GENOMIC DNA]</scope>
</reference>
<gene>
    <name evidence="3" type="ORF">SCF082_LOCUS48850</name>
</gene>
<feature type="region of interest" description="Disordered" evidence="1">
    <location>
        <begin position="132"/>
        <end position="162"/>
    </location>
</feature>
<proteinExistence type="predicted"/>
<organism evidence="3 4">
    <name type="scientific">Durusdinium trenchii</name>
    <dbReference type="NCBI Taxonomy" id="1381693"/>
    <lineage>
        <taxon>Eukaryota</taxon>
        <taxon>Sar</taxon>
        <taxon>Alveolata</taxon>
        <taxon>Dinophyceae</taxon>
        <taxon>Suessiales</taxon>
        <taxon>Symbiodiniaceae</taxon>
        <taxon>Durusdinium</taxon>
    </lineage>
</organism>
<dbReference type="InterPro" id="IPR019494">
    <property type="entry name" value="FIST_C"/>
</dbReference>